<dbReference type="OrthoDB" id="6624493at2759"/>
<protein>
    <submittedName>
        <fullName evidence="2">Uncharacterized protein</fullName>
    </submittedName>
</protein>
<sequence length="340" mass="38414">MADVRSQIPALLQWHWIPNYGCEENIQNIFTAVDCPFSNGQNERTNQTLVNAIRCKIFENKARPCLNAVAYAAPFNIERYTDFSGPLMESLGPIAISHASWKTVQRINIAEIVDAPQLLQQIFEKLQKNCNGACSYAYQIQFTAIHLNDTTRVIQGLRSTLEHYADRSKRSLIPIIGRVANLLFGTLDDLIEERIRRWVETSANDTRKLAALLANQTEIVDRRLETITNDILTLKKDVSTIPGLDERNYDELISELQAQIALVRVDAETLLEAILFVRTGIIHPRLLPTTLIKNTATLMRAIKSNNIQRINMGTSPANSNNRRKISQQPLISQTHATAEK</sequence>
<accession>A0A6H5HVM9</accession>
<dbReference type="EMBL" id="CADCXV010000128">
    <property type="protein sequence ID" value="CAB0028389.1"/>
    <property type="molecule type" value="Genomic_DNA"/>
</dbReference>
<evidence type="ECO:0000256" key="1">
    <source>
        <dbReference type="SAM" id="MobiDB-lite"/>
    </source>
</evidence>
<name>A0A6H5HVM9_9HYME</name>
<proteinExistence type="predicted"/>
<evidence type="ECO:0000313" key="3">
    <source>
        <dbReference type="Proteomes" id="UP000479190"/>
    </source>
</evidence>
<dbReference type="SUPFAM" id="SSF53098">
    <property type="entry name" value="Ribonuclease H-like"/>
    <property type="match status" value="1"/>
</dbReference>
<reference evidence="2 3" key="1">
    <citation type="submission" date="2020-02" db="EMBL/GenBank/DDBJ databases">
        <authorList>
            <person name="Ferguson B K."/>
        </authorList>
    </citation>
    <scope>NUCLEOTIDE SEQUENCE [LARGE SCALE GENOMIC DNA]</scope>
</reference>
<gene>
    <name evidence="2" type="ORF">TBRA_LOCUS572</name>
</gene>
<keyword evidence="3" id="KW-1185">Reference proteome</keyword>
<feature type="non-terminal residue" evidence="2">
    <location>
        <position position="340"/>
    </location>
</feature>
<organism evidence="2 3">
    <name type="scientific">Trichogramma brassicae</name>
    <dbReference type="NCBI Taxonomy" id="86971"/>
    <lineage>
        <taxon>Eukaryota</taxon>
        <taxon>Metazoa</taxon>
        <taxon>Ecdysozoa</taxon>
        <taxon>Arthropoda</taxon>
        <taxon>Hexapoda</taxon>
        <taxon>Insecta</taxon>
        <taxon>Pterygota</taxon>
        <taxon>Neoptera</taxon>
        <taxon>Endopterygota</taxon>
        <taxon>Hymenoptera</taxon>
        <taxon>Apocrita</taxon>
        <taxon>Proctotrupomorpha</taxon>
        <taxon>Chalcidoidea</taxon>
        <taxon>Trichogrammatidae</taxon>
        <taxon>Trichogramma</taxon>
    </lineage>
</organism>
<dbReference type="InterPro" id="IPR012337">
    <property type="entry name" value="RNaseH-like_sf"/>
</dbReference>
<feature type="region of interest" description="Disordered" evidence="1">
    <location>
        <begin position="309"/>
        <end position="340"/>
    </location>
</feature>
<dbReference type="Proteomes" id="UP000479190">
    <property type="component" value="Unassembled WGS sequence"/>
</dbReference>
<evidence type="ECO:0000313" key="2">
    <source>
        <dbReference type="EMBL" id="CAB0028389.1"/>
    </source>
</evidence>
<dbReference type="AlphaFoldDB" id="A0A6H5HVM9"/>